<dbReference type="STRING" id="1278311.GCA_000428705_01149"/>
<dbReference type="AlphaFoldDB" id="A0A449BCP2"/>
<dbReference type="EMBL" id="LR215048">
    <property type="protein sequence ID" value="VEU80214.1"/>
    <property type="molecule type" value="Genomic_DNA"/>
</dbReference>
<gene>
    <name evidence="1" type="ORF">NCTC10138_00573</name>
</gene>
<organism evidence="1 2">
    <name type="scientific">Haploplasma axanthum</name>
    <name type="common">Acholeplasma axanthum</name>
    <dbReference type="NCBI Taxonomy" id="29552"/>
    <lineage>
        <taxon>Bacteria</taxon>
        <taxon>Bacillati</taxon>
        <taxon>Mycoplasmatota</taxon>
        <taxon>Mollicutes</taxon>
        <taxon>Acholeplasmatales</taxon>
        <taxon>Acholeplasmataceae</taxon>
        <taxon>Haploplasma</taxon>
    </lineage>
</organism>
<evidence type="ECO:0000313" key="2">
    <source>
        <dbReference type="Proteomes" id="UP000289841"/>
    </source>
</evidence>
<name>A0A449BCP2_HAPAX</name>
<protein>
    <submittedName>
        <fullName evidence="1">Uncharacterized protein</fullName>
    </submittedName>
</protein>
<dbReference type="RefSeq" id="WP_026390664.1">
    <property type="nucleotide sequence ID" value="NZ_LR215048.1"/>
</dbReference>
<reference evidence="1 2" key="1">
    <citation type="submission" date="2019-01" db="EMBL/GenBank/DDBJ databases">
        <authorList>
            <consortium name="Pathogen Informatics"/>
        </authorList>
    </citation>
    <scope>NUCLEOTIDE SEQUENCE [LARGE SCALE GENOMIC DNA]</scope>
    <source>
        <strain evidence="1 2">NCTC10138</strain>
    </source>
</reference>
<keyword evidence="2" id="KW-1185">Reference proteome</keyword>
<sequence>MKDFEYDIHNGYNYYGKELTDNSVINNIEMEKISKYDGTNSGGYITDLPKYVADRYGKEYKLNVSKRVTNMDGELQTDNSIYYESKNGFSYSEGNCGLISAFNYLKYMYNNRGFSRIPYSSKIKYDASILEPKIYDKKLKDSNYTVRNNKNISKALSDIRQEAYRINGGPEGLTVWESRKLLDYAMKEYGYSTRFKVIEIWDYNTVTSRIDKGQGLLWSVFGHQTYGSHTMFVSGYNTYVKTGKFLWWTTYSYKEFFILKDGHYKTDKFYDFNGFNGGVVVGGFVVEK</sequence>
<accession>A0A449BCP2</accession>
<dbReference type="KEGG" id="aaxa:NCTC10138_00573"/>
<proteinExistence type="predicted"/>
<dbReference type="Proteomes" id="UP000289841">
    <property type="component" value="Chromosome"/>
</dbReference>
<evidence type="ECO:0000313" key="1">
    <source>
        <dbReference type="EMBL" id="VEU80214.1"/>
    </source>
</evidence>